<dbReference type="AlphaFoldDB" id="A0A7H4MYP0"/>
<name>A0A7H4MYP0_9ENTR</name>
<organism evidence="2 3">
    <name type="scientific">Klebsiella michiganensis</name>
    <dbReference type="NCBI Taxonomy" id="1134687"/>
    <lineage>
        <taxon>Bacteria</taxon>
        <taxon>Pseudomonadati</taxon>
        <taxon>Pseudomonadota</taxon>
        <taxon>Gammaproteobacteria</taxon>
        <taxon>Enterobacterales</taxon>
        <taxon>Enterobacteriaceae</taxon>
        <taxon>Klebsiella/Raoultella group</taxon>
        <taxon>Klebsiella</taxon>
    </lineage>
</organism>
<comment type="caution">
    <text evidence="2">The sequence shown here is derived from an EMBL/GenBank/DDBJ whole genome shotgun (WGS) entry which is preliminary data.</text>
</comment>
<dbReference type="Proteomes" id="UP000254863">
    <property type="component" value="Unassembled WGS sequence"/>
</dbReference>
<proteinExistence type="predicted"/>
<evidence type="ECO:0000313" key="2">
    <source>
        <dbReference type="EMBL" id="STV71171.1"/>
    </source>
</evidence>
<dbReference type="Pfam" id="PF06891">
    <property type="entry name" value="P2_Phage_GpR"/>
    <property type="match status" value="1"/>
</dbReference>
<dbReference type="InterPro" id="IPR009678">
    <property type="entry name" value="Phage_tail_completion_R"/>
</dbReference>
<reference evidence="3 4" key="1">
    <citation type="submission" date="2018-06" db="EMBL/GenBank/DDBJ databases">
        <authorList>
            <consortium name="Pathogen Informatics"/>
            <person name="Doyle S."/>
        </authorList>
    </citation>
    <scope>NUCLEOTIDE SEQUENCE [LARGE SCALE GENOMIC DNA]</scope>
    <source>
        <strain evidence="2 3">NCTC11685</strain>
        <strain evidence="1 4">NCTC11694</strain>
    </source>
</reference>
<evidence type="ECO:0000313" key="1">
    <source>
        <dbReference type="EMBL" id="STR38953.1"/>
    </source>
</evidence>
<protein>
    <submittedName>
        <fullName evidence="2">P2 phage tail completion protein R (GpR)</fullName>
    </submittedName>
</protein>
<sequence length="161" mass="18236">MNRSQLDDLTAFLNERMPPRALQAFAAEADSGRMVRTTKDLGNGRFRICAVRYSVTLSWIDFPFRQYPPALVYAHVAAWIEERQTIPAGMSLEQSEPQIDPTLNHERAGDLYITMEVIDEVVIIQDPRGEIELMGHLWTLEDPRIDTAEEFDLSVTVAGGE</sequence>
<accession>A0A7H4MYP0</accession>
<dbReference type="Proteomes" id="UP000255050">
    <property type="component" value="Unassembled WGS sequence"/>
</dbReference>
<dbReference type="RefSeq" id="WP_267649546.1">
    <property type="nucleotide sequence ID" value="NZ_JAPNME010000014.1"/>
</dbReference>
<dbReference type="EMBL" id="UGMS01000001">
    <property type="protein sequence ID" value="STV71171.1"/>
    <property type="molecule type" value="Genomic_DNA"/>
</dbReference>
<dbReference type="EMBL" id="UGJR01000002">
    <property type="protein sequence ID" value="STR38953.1"/>
    <property type="molecule type" value="Genomic_DNA"/>
</dbReference>
<evidence type="ECO:0000313" key="3">
    <source>
        <dbReference type="Proteomes" id="UP000254863"/>
    </source>
</evidence>
<gene>
    <name evidence="2" type="ORF">NCTC11685_00103</name>
    <name evidence="1" type="ORF">NCTC11694_00090</name>
</gene>
<evidence type="ECO:0000313" key="4">
    <source>
        <dbReference type="Proteomes" id="UP000255050"/>
    </source>
</evidence>